<proteinExistence type="predicted"/>
<keyword evidence="2" id="KW-1185">Reference proteome</keyword>
<sequence>MTTKIIGNQIDAVTRAIVTALTVTEQINLPILNQTQINALGTVALGTIVFNSTEKIIQGYLPDVEGPGTPGWDDVGGGGPSVGEDSIIRTNGTTISQNITIGPTANNGVEFTNGFSAAPITIANGFTVTIESGATWTLIGADEDLSSYRYFDNVAVNNHLRMIPGSTFEFGQTKERHISFAKASVVTVDHAQASVFSTNNPTSYNGNFTLNFSNVPEEGGMMYAASVMVQQQNGNGSITSVRINNTTATLSYNTTDLTPGGHWDGYQFMFFLDGSTWYCFGTITKYEP</sequence>
<dbReference type="GeneID" id="30309981"/>
<dbReference type="OrthoDB" id="10595at10239"/>
<evidence type="ECO:0000313" key="2">
    <source>
        <dbReference type="Proteomes" id="UP000204364"/>
    </source>
</evidence>
<evidence type="ECO:0000313" key="1">
    <source>
        <dbReference type="EMBL" id="AOV61501.1"/>
    </source>
</evidence>
<accession>A0A1D8KS71</accession>
<dbReference type="RefSeq" id="YP_009325017.1">
    <property type="nucleotide sequence ID" value="NC_031944.1"/>
</dbReference>
<dbReference type="KEGG" id="vg:30309981"/>
<gene>
    <name evidence="1" type="ORF">P090810_028</name>
</gene>
<protein>
    <submittedName>
        <fullName evidence="1">Uncharacterized protein</fullName>
    </submittedName>
</protein>
<organism evidence="1 2">
    <name type="scientific">Synechococcus phage S-WAM1</name>
    <dbReference type="NCBI Taxonomy" id="1815521"/>
    <lineage>
        <taxon>Viruses</taxon>
        <taxon>Duplodnaviria</taxon>
        <taxon>Heunggongvirae</taxon>
        <taxon>Uroviricota</taxon>
        <taxon>Caudoviricetes</taxon>
        <taxon>Pantevenvirales</taxon>
        <taxon>Kyanoviridae</taxon>
        <taxon>Sokavirus</taxon>
        <taxon>Sokavirus swam1</taxon>
    </lineage>
</organism>
<reference evidence="1 2" key="1">
    <citation type="journal article" date="2016" name="Virology">
        <title>The genomic content and context of auxiliary metabolic genes in marine cyanomyoviruses.</title>
        <authorList>
            <person name="Crummett L.T."/>
            <person name="Puxty R.J."/>
            <person name="Weihe C."/>
            <person name="Marston M.F."/>
            <person name="Martiny J.B."/>
        </authorList>
    </citation>
    <scope>NUCLEOTIDE SEQUENCE [LARGE SCALE GENOMIC DNA]</scope>
    <source>
        <strain evidence="1">0810PA09</strain>
    </source>
</reference>
<dbReference type="Proteomes" id="UP000204364">
    <property type="component" value="Segment"/>
</dbReference>
<name>A0A1D8KS71_9CAUD</name>
<dbReference type="EMBL" id="KU686210">
    <property type="protein sequence ID" value="AOV61501.1"/>
    <property type="molecule type" value="Genomic_DNA"/>
</dbReference>